<comment type="caution">
    <text evidence="2">The sequence shown here is derived from an EMBL/GenBank/DDBJ whole genome shotgun (WGS) entry which is preliminary data.</text>
</comment>
<proteinExistence type="predicted"/>
<dbReference type="Pfam" id="PF00078">
    <property type="entry name" value="RVT_1"/>
    <property type="match status" value="1"/>
</dbReference>
<evidence type="ECO:0000313" key="3">
    <source>
        <dbReference type="Proteomes" id="UP000322699"/>
    </source>
</evidence>
<dbReference type="GO" id="GO:0003964">
    <property type="term" value="F:RNA-directed DNA polymerase activity"/>
    <property type="evidence" value="ECO:0007669"/>
    <property type="project" value="UniProtKB-KW"/>
</dbReference>
<name>A0A5B1CBU4_9BACT</name>
<organism evidence="2 3">
    <name type="scientific">Rubripirellula obstinata</name>
    <dbReference type="NCBI Taxonomy" id="406547"/>
    <lineage>
        <taxon>Bacteria</taxon>
        <taxon>Pseudomonadati</taxon>
        <taxon>Planctomycetota</taxon>
        <taxon>Planctomycetia</taxon>
        <taxon>Pirellulales</taxon>
        <taxon>Pirellulaceae</taxon>
        <taxon>Rubripirellula</taxon>
    </lineage>
</organism>
<reference evidence="2 3" key="1">
    <citation type="submission" date="2019-08" db="EMBL/GenBank/DDBJ databases">
        <title>Deep-cultivation of Planctomycetes and their phenomic and genomic characterization uncovers novel biology.</title>
        <authorList>
            <person name="Wiegand S."/>
            <person name="Jogler M."/>
            <person name="Boedeker C."/>
            <person name="Pinto D."/>
            <person name="Vollmers J."/>
            <person name="Rivas-Marin E."/>
            <person name="Kohn T."/>
            <person name="Peeters S.H."/>
            <person name="Heuer A."/>
            <person name="Rast P."/>
            <person name="Oberbeckmann S."/>
            <person name="Bunk B."/>
            <person name="Jeske O."/>
            <person name="Meyerdierks A."/>
            <person name="Storesund J.E."/>
            <person name="Kallscheuer N."/>
            <person name="Luecker S."/>
            <person name="Lage O.M."/>
            <person name="Pohl T."/>
            <person name="Merkel B.J."/>
            <person name="Hornburger P."/>
            <person name="Mueller R.-W."/>
            <person name="Bruemmer F."/>
            <person name="Labrenz M."/>
            <person name="Spormann A.M."/>
            <person name="Op Den Camp H."/>
            <person name="Overmann J."/>
            <person name="Amann R."/>
            <person name="Jetten M.S.M."/>
            <person name="Mascher T."/>
            <person name="Medema M.H."/>
            <person name="Devos D.P."/>
            <person name="Kaster A.-K."/>
            <person name="Ovreas L."/>
            <person name="Rohde M."/>
            <person name="Galperin M.Y."/>
            <person name="Jogler C."/>
        </authorList>
    </citation>
    <scope>NUCLEOTIDE SEQUENCE [LARGE SCALE GENOMIC DNA]</scope>
    <source>
        <strain evidence="2 3">LF1</strain>
    </source>
</reference>
<dbReference type="AlphaFoldDB" id="A0A5B1CBU4"/>
<dbReference type="InterPro" id="IPR043502">
    <property type="entry name" value="DNA/RNA_pol_sf"/>
</dbReference>
<dbReference type="EMBL" id="VRLW01000001">
    <property type="protein sequence ID" value="KAA1258587.1"/>
    <property type="molecule type" value="Genomic_DNA"/>
</dbReference>
<gene>
    <name evidence="2" type="ORF">LF1_11090</name>
</gene>
<evidence type="ECO:0000313" key="2">
    <source>
        <dbReference type="EMBL" id="KAA1258587.1"/>
    </source>
</evidence>
<protein>
    <submittedName>
        <fullName evidence="2">Reverse transcriptase (RNA-dependent DNA polymerase)</fullName>
    </submittedName>
</protein>
<evidence type="ECO:0000259" key="1">
    <source>
        <dbReference type="PROSITE" id="PS50878"/>
    </source>
</evidence>
<dbReference type="CDD" id="cd01646">
    <property type="entry name" value="RT_Bac_retron_I"/>
    <property type="match status" value="1"/>
</dbReference>
<keyword evidence="2" id="KW-0695">RNA-directed DNA polymerase</keyword>
<keyword evidence="2" id="KW-0808">Transferase</keyword>
<dbReference type="PROSITE" id="PS50878">
    <property type="entry name" value="RT_POL"/>
    <property type="match status" value="1"/>
</dbReference>
<keyword evidence="3" id="KW-1185">Reference proteome</keyword>
<sequence length="436" mass="49779">MIEQIRSAFDWEGEHPDYGYRLRTGEATDEIFGPWFHNLRTFNASSTELIDNGHSHVVLADIAGYYECVDLFTLRSDLNGLGVNSEELNFLTSMLPRWSRVQRRGLPQGFSASNLLGKLYLNAVDLQLRNHGFMHLRWVDDFRIFCRSESEAINALSVLTRVLGERGLVMQSAKTRILGGNDARSSFNEIRDIIEPLNSQFLDHLRELGVLDDPSIMAGDLDSLLESLHDDAPVDVLREAYQQNFGDNSTGFNKTVFRYLLRRLGHAGVASILDSVISHLRVHPEEFEAIANFASCVQGNERLETAFVELRRQHLLPHDYQDYQFFRWILRQAEAPCELAMNLAREQGISHPRSWYTRSIARAVVGRWGNQADLESILNAYPNANSEMERIEIICSLQRMEPSRRNAFLGHAAGDGRLPSEAARFVRQNRVQWNLC</sequence>
<feature type="domain" description="Reverse transcriptase" evidence="1">
    <location>
        <begin position="1"/>
        <end position="194"/>
    </location>
</feature>
<accession>A0A5B1CBU4</accession>
<dbReference type="SUPFAM" id="SSF56672">
    <property type="entry name" value="DNA/RNA polymerases"/>
    <property type="match status" value="1"/>
</dbReference>
<dbReference type="InterPro" id="IPR000477">
    <property type="entry name" value="RT_dom"/>
</dbReference>
<keyword evidence="2" id="KW-0548">Nucleotidyltransferase</keyword>
<dbReference type="Proteomes" id="UP000322699">
    <property type="component" value="Unassembled WGS sequence"/>
</dbReference>